<reference evidence="2 3" key="1">
    <citation type="submission" date="2019-01" db="EMBL/GenBank/DDBJ databases">
        <title>Agromyces.</title>
        <authorList>
            <person name="Li J."/>
        </authorList>
    </citation>
    <scope>NUCLEOTIDE SEQUENCE [LARGE SCALE GENOMIC DNA]</scope>
    <source>
        <strain evidence="2 3">DSM 15934</strain>
    </source>
</reference>
<organism evidence="2 3">
    <name type="scientific">Agromyces albus</name>
    <dbReference type="NCBI Taxonomy" id="205332"/>
    <lineage>
        <taxon>Bacteria</taxon>
        <taxon>Bacillati</taxon>
        <taxon>Actinomycetota</taxon>
        <taxon>Actinomycetes</taxon>
        <taxon>Micrococcales</taxon>
        <taxon>Microbacteriaceae</taxon>
        <taxon>Agromyces</taxon>
    </lineage>
</organism>
<dbReference type="EMBL" id="SDPN01000003">
    <property type="protein sequence ID" value="RXZ72747.1"/>
    <property type="molecule type" value="Genomic_DNA"/>
</dbReference>
<protein>
    <submittedName>
        <fullName evidence="2">Uncharacterized protein</fullName>
    </submittedName>
</protein>
<dbReference type="RefSeq" id="WP_129519369.1">
    <property type="nucleotide sequence ID" value="NZ_SDPN01000003.1"/>
</dbReference>
<evidence type="ECO:0000256" key="1">
    <source>
        <dbReference type="SAM" id="MobiDB-lite"/>
    </source>
</evidence>
<dbReference type="AlphaFoldDB" id="A0A4Q2L5D2"/>
<evidence type="ECO:0000313" key="3">
    <source>
        <dbReference type="Proteomes" id="UP000293865"/>
    </source>
</evidence>
<gene>
    <name evidence="2" type="ORF">ESP51_02800</name>
</gene>
<comment type="caution">
    <text evidence="2">The sequence shown here is derived from an EMBL/GenBank/DDBJ whole genome shotgun (WGS) entry which is preliminary data.</text>
</comment>
<sequence>MGEPLSRIPGNLTEERENRNERSEPPARNEQRRDDDERGGVFGDTSLSDPDRPRTVDPLDPHKPGRATGDPLDPDGHVI</sequence>
<keyword evidence="3" id="KW-1185">Reference proteome</keyword>
<accession>A0A4Q2L5D2</accession>
<dbReference type="Proteomes" id="UP000293865">
    <property type="component" value="Unassembled WGS sequence"/>
</dbReference>
<proteinExistence type="predicted"/>
<feature type="region of interest" description="Disordered" evidence="1">
    <location>
        <begin position="1"/>
        <end position="79"/>
    </location>
</feature>
<evidence type="ECO:0000313" key="2">
    <source>
        <dbReference type="EMBL" id="RXZ72747.1"/>
    </source>
</evidence>
<dbReference type="OrthoDB" id="9951764at2"/>
<feature type="compositionally biased region" description="Basic and acidic residues" evidence="1">
    <location>
        <begin position="49"/>
        <end position="63"/>
    </location>
</feature>
<feature type="compositionally biased region" description="Basic and acidic residues" evidence="1">
    <location>
        <begin position="13"/>
        <end position="39"/>
    </location>
</feature>
<name>A0A4Q2L5D2_9MICO</name>